<proteinExistence type="predicted"/>
<accession>A0A6I2L7M7</accession>
<organism evidence="2 3">
    <name type="scientific">Duganella guangzhouensis</name>
    <dbReference type="NCBI Taxonomy" id="2666084"/>
    <lineage>
        <taxon>Bacteria</taxon>
        <taxon>Pseudomonadati</taxon>
        <taxon>Pseudomonadota</taxon>
        <taxon>Betaproteobacteria</taxon>
        <taxon>Burkholderiales</taxon>
        <taxon>Oxalobacteraceae</taxon>
        <taxon>Telluria group</taxon>
        <taxon>Duganella</taxon>
    </lineage>
</organism>
<dbReference type="EMBL" id="WKJK01000023">
    <property type="protein sequence ID" value="MRW94191.1"/>
    <property type="molecule type" value="Genomic_DNA"/>
</dbReference>
<dbReference type="PROSITE" id="PS51257">
    <property type="entry name" value="PROKAR_LIPOPROTEIN"/>
    <property type="match status" value="1"/>
</dbReference>
<reference evidence="2 3" key="1">
    <citation type="submission" date="2019-11" db="EMBL/GenBank/DDBJ databases">
        <title>Novel species isolated from a subtropical stream in China.</title>
        <authorList>
            <person name="Lu H."/>
        </authorList>
    </citation>
    <scope>NUCLEOTIDE SEQUENCE [LARGE SCALE GENOMIC DNA]</scope>
    <source>
        <strain evidence="2 3">FT80W</strain>
    </source>
</reference>
<evidence type="ECO:0000313" key="2">
    <source>
        <dbReference type="EMBL" id="MRW94191.1"/>
    </source>
</evidence>
<feature type="signal peptide" evidence="1">
    <location>
        <begin position="1"/>
        <end position="20"/>
    </location>
</feature>
<evidence type="ECO:0000256" key="1">
    <source>
        <dbReference type="SAM" id="SignalP"/>
    </source>
</evidence>
<dbReference type="Proteomes" id="UP000433309">
    <property type="component" value="Unassembled WGS sequence"/>
</dbReference>
<keyword evidence="3" id="KW-1185">Reference proteome</keyword>
<protein>
    <recommendedName>
        <fullName evidence="4">Lipoprotein</fullName>
    </recommendedName>
</protein>
<dbReference type="AlphaFoldDB" id="A0A6I2L7M7"/>
<name>A0A6I2L7M7_9BURK</name>
<dbReference type="RefSeq" id="WP_154383056.1">
    <property type="nucleotide sequence ID" value="NZ_WKJK01000023.1"/>
</dbReference>
<dbReference type="Gene3D" id="2.40.360.20">
    <property type="match status" value="1"/>
</dbReference>
<feature type="chain" id="PRO_5026210095" description="Lipoprotein" evidence="1">
    <location>
        <begin position="21"/>
        <end position="352"/>
    </location>
</feature>
<sequence>MSWSKIIACSMAGLILTACGGGGGGTGAAPASPAPTPGVFSRKAATVGDFTTYKSVQTIQYGDTKPGTVSAYYTKYVSEQNGNLHNEMTQFSGADITASTDTYDQDGKKTKNVKPGSCTTEYLPSFPDGLPATVRIDTVWDNSITASYSCFSTGAKGSYQFSTKGKVLGQETITVAAGTFSTIKYSVTSTTVQTTSTTVTENTCWADPDSGVDVKCDAVRTFTSTAAPQSNNTRTTTDELLYYAHAATQRKKLGTERFAGDWAGVYSGADHGYCTFTVELSGQLHGSCQSNGLGGTFALSGAIDASGNLSFILSANGVTTPTFQGTLDSPGYMAGTWLLSTGGGGSWYMQHQ</sequence>
<evidence type="ECO:0008006" key="4">
    <source>
        <dbReference type="Google" id="ProtNLM"/>
    </source>
</evidence>
<keyword evidence="1" id="KW-0732">Signal</keyword>
<gene>
    <name evidence="2" type="ORF">GJ699_29880</name>
</gene>
<evidence type="ECO:0000313" key="3">
    <source>
        <dbReference type="Proteomes" id="UP000433309"/>
    </source>
</evidence>
<comment type="caution">
    <text evidence="2">The sequence shown here is derived from an EMBL/GenBank/DDBJ whole genome shotgun (WGS) entry which is preliminary data.</text>
</comment>